<evidence type="ECO:0000256" key="7">
    <source>
        <dbReference type="ARBA" id="ARBA00023015"/>
    </source>
</evidence>
<keyword evidence="9" id="KW-0804">Transcription</keyword>
<reference evidence="16" key="3">
    <citation type="submission" date="2005-04" db="EMBL/GenBank/DDBJ databases">
        <title>Expressed genes in Ciona intestinalis.</title>
        <authorList>
            <person name="Satou Y."/>
        </authorList>
    </citation>
    <scope>NUCLEOTIDE SEQUENCE</scope>
</reference>
<evidence type="ECO:0000313" key="16">
    <source>
        <dbReference type="EMBL" id="BAE06797.1"/>
    </source>
</evidence>
<keyword evidence="2" id="KW-0678">Repressor</keyword>
<feature type="region of interest" description="Disordered" evidence="14">
    <location>
        <begin position="603"/>
        <end position="634"/>
    </location>
</feature>
<dbReference type="KEGG" id="cin:778816"/>
<evidence type="ECO:0000256" key="3">
    <source>
        <dbReference type="ARBA" id="ARBA00022723"/>
    </source>
</evidence>
<feature type="domain" description="C2H2-type" evidence="15">
    <location>
        <begin position="464"/>
        <end position="492"/>
    </location>
</feature>
<dbReference type="AlphaFoldDB" id="Q4H2I0"/>
<dbReference type="GO" id="GO:0005634">
    <property type="term" value="C:nucleus"/>
    <property type="evidence" value="ECO:0007669"/>
    <property type="project" value="UniProtKB-SubCell"/>
</dbReference>
<dbReference type="FunFam" id="3.30.160.60:FF:000222">
    <property type="entry name" value="Putative transcriptional repressor ctcf"/>
    <property type="match status" value="1"/>
</dbReference>
<evidence type="ECO:0000256" key="13">
    <source>
        <dbReference type="PROSITE-ProRule" id="PRU00042"/>
    </source>
</evidence>
<feature type="region of interest" description="Disordered" evidence="14">
    <location>
        <begin position="177"/>
        <end position="205"/>
    </location>
</feature>
<dbReference type="FunFam" id="3.30.160.60:FF:000176">
    <property type="entry name" value="zinc finger protein 70"/>
    <property type="match status" value="1"/>
</dbReference>
<feature type="domain" description="C2H2-type" evidence="15">
    <location>
        <begin position="349"/>
        <end position="376"/>
    </location>
</feature>
<feature type="region of interest" description="Disordered" evidence="14">
    <location>
        <begin position="548"/>
        <end position="577"/>
    </location>
</feature>
<evidence type="ECO:0000256" key="4">
    <source>
        <dbReference type="ARBA" id="ARBA00022737"/>
    </source>
</evidence>
<evidence type="ECO:0000259" key="15">
    <source>
        <dbReference type="PROSITE" id="PS50157"/>
    </source>
</evidence>
<reference evidence="16" key="1">
    <citation type="journal article" date="2003" name="Dev. Genes Evol.">
        <title>Genomewide surveys of developmentally relevant genes in Ciona intestinalis.</title>
        <authorList>
            <person name="Satou Y."/>
            <person name="Satoh N."/>
        </authorList>
    </citation>
    <scope>NUCLEOTIDE SEQUENCE</scope>
</reference>
<dbReference type="FunFam" id="3.30.160.60:FF:000373">
    <property type="entry name" value="Putative transcriptional repressor ctcf"/>
    <property type="match status" value="1"/>
</dbReference>
<protein>
    <recommendedName>
        <fullName evidence="12">CCCTC-binding factor</fullName>
    </recommendedName>
</protein>
<evidence type="ECO:0000256" key="6">
    <source>
        <dbReference type="ARBA" id="ARBA00022833"/>
    </source>
</evidence>
<proteinExistence type="evidence at transcript level"/>
<keyword evidence="10" id="KW-0539">Nucleus</keyword>
<evidence type="ECO:0000256" key="10">
    <source>
        <dbReference type="ARBA" id="ARBA00023242"/>
    </source>
</evidence>
<name>Q4H2I0_CIOIN</name>
<keyword evidence="5 13" id="KW-0863">Zinc-finger</keyword>
<feature type="domain" description="C2H2-type" evidence="15">
    <location>
        <begin position="524"/>
        <end position="546"/>
    </location>
</feature>
<evidence type="ECO:0000256" key="11">
    <source>
        <dbReference type="ARBA" id="ARBA00061457"/>
    </source>
</evidence>
<accession>A0A1W2VP58</accession>
<dbReference type="Pfam" id="PF00096">
    <property type="entry name" value="zf-C2H2"/>
    <property type="match status" value="4"/>
</dbReference>
<feature type="compositionally biased region" description="Acidic residues" evidence="14">
    <location>
        <begin position="568"/>
        <end position="577"/>
    </location>
</feature>
<feature type="domain" description="C2H2-type" evidence="15">
    <location>
        <begin position="494"/>
        <end position="522"/>
    </location>
</feature>
<feature type="domain" description="C2H2-type" evidence="15">
    <location>
        <begin position="377"/>
        <end position="407"/>
    </location>
</feature>
<dbReference type="PANTHER" id="PTHR23226">
    <property type="entry name" value="ZINC FINGER AND SCAN DOMAIN-CONTAINING"/>
    <property type="match status" value="1"/>
</dbReference>
<organism evidence="16">
    <name type="scientific">Ciona intestinalis</name>
    <name type="common">Transparent sea squirt</name>
    <name type="synonym">Ascidia intestinalis</name>
    <dbReference type="NCBI Taxonomy" id="7719"/>
    <lineage>
        <taxon>Eukaryota</taxon>
        <taxon>Metazoa</taxon>
        <taxon>Chordata</taxon>
        <taxon>Tunicata</taxon>
        <taxon>Ascidiacea</taxon>
        <taxon>Phlebobranchia</taxon>
        <taxon>Cionidae</taxon>
        <taxon>Ciona</taxon>
    </lineage>
</organism>
<evidence type="ECO:0000256" key="2">
    <source>
        <dbReference type="ARBA" id="ARBA00022491"/>
    </source>
</evidence>
<keyword evidence="3" id="KW-0479">Metal-binding</keyword>
<sequence>MADDGKDSVEVTSQIESVNGTVAPPNDSIEPEENEVSEKNEEKIIEEVSNEAPAEAPVEDGTTTTVQFIAVSADEHARMVTAGELPESVHGADVHMQIPGAEAQQVRLIAVDSNGVPVTESAILQAAAEQAGIVFITKDDNGHDSQITIDQAMQLSMRENPPMITATTAAVVLEQKEKEVHQDTDGNDTEDESETKKPSVRKPRLKLRVYSQKDGGVDEVATSFLDDGSLALTDEVETLEEKPNDESVYEFQQRQRGTMEEWRDRECEIILKDILQTLKDEDPPTGGDTEQPSDVTMLDPTMFKKNSKRATDKSRDRRKIYQCRECSFYSHRHSNLVRHMKIHTDERPYKCHLCERSFRTNTLLRNHINTHTGVKPYKCTVDGCVMAFVTSGELTRHTRYIHTHEKPFRCTLCDYASVEISKLRRHFRSHTGERPYSCEECGKAFADSFHLKRHRMSHTGEKPYECPECNQRFTQRGSVKMHIMQQHTKTAPKFKCEICRTLLGRKSDLNVHMRKQHAFQEAPTQCRYCDELFHDRWSLMQHQRTHRSCGQRFRSDDGVSSKRRRLGEDEDSDWKEEEEFQNMILEAEEGDVRRVTVYVEEEPLVGTQDKEEEGDGGSFVELENATKETIIADA</sequence>
<gene>
    <name evidence="16" type="primary">Ci-ZF(C2H2)-30</name>
</gene>
<feature type="domain" description="C2H2-type" evidence="15">
    <location>
        <begin position="321"/>
        <end position="348"/>
    </location>
</feature>
<keyword evidence="8" id="KW-0238">DNA-binding</keyword>
<feature type="domain" description="C2H2-type" evidence="15">
    <location>
        <begin position="436"/>
        <end position="463"/>
    </location>
</feature>
<dbReference type="GO" id="GO:0003677">
    <property type="term" value="F:DNA binding"/>
    <property type="evidence" value="ECO:0007669"/>
    <property type="project" value="UniProtKB-KW"/>
</dbReference>
<dbReference type="GO" id="GO:0008270">
    <property type="term" value="F:zinc ion binding"/>
    <property type="evidence" value="ECO:0007669"/>
    <property type="project" value="UniProtKB-KW"/>
</dbReference>
<keyword evidence="6" id="KW-0862">Zinc</keyword>
<evidence type="ECO:0000256" key="12">
    <source>
        <dbReference type="ARBA" id="ARBA00079129"/>
    </source>
</evidence>
<evidence type="ECO:0000256" key="9">
    <source>
        <dbReference type="ARBA" id="ARBA00023163"/>
    </source>
</evidence>
<dbReference type="SMART" id="SM00355">
    <property type="entry name" value="ZnF_C2H2"/>
    <property type="match status" value="8"/>
</dbReference>
<evidence type="ECO:0000256" key="8">
    <source>
        <dbReference type="ARBA" id="ARBA00023125"/>
    </source>
</evidence>
<dbReference type="FunFam" id="3.30.160.60:FF:000049">
    <property type="entry name" value="transcriptional repressor CTCF isoform X1"/>
    <property type="match status" value="1"/>
</dbReference>
<dbReference type="SUPFAM" id="SSF57667">
    <property type="entry name" value="beta-beta-alpha zinc fingers"/>
    <property type="match status" value="5"/>
</dbReference>
<dbReference type="InterPro" id="IPR013087">
    <property type="entry name" value="Znf_C2H2_type"/>
</dbReference>
<evidence type="ECO:0000256" key="5">
    <source>
        <dbReference type="ARBA" id="ARBA00022771"/>
    </source>
</evidence>
<dbReference type="PROSITE" id="PS00028">
    <property type="entry name" value="ZINC_FINGER_C2H2_1"/>
    <property type="match status" value="6"/>
</dbReference>
<dbReference type="InterPro" id="IPR036236">
    <property type="entry name" value="Znf_C2H2_sf"/>
</dbReference>
<keyword evidence="4" id="KW-0677">Repeat</keyword>
<comment type="similarity">
    <text evidence="11">Belongs to the CTCF zinc-finger protein family.</text>
</comment>
<dbReference type="PROSITE" id="PS50157">
    <property type="entry name" value="ZINC_FINGER_C2H2_2"/>
    <property type="match status" value="8"/>
</dbReference>
<feature type="region of interest" description="Disordered" evidence="14">
    <location>
        <begin position="1"/>
        <end position="41"/>
    </location>
</feature>
<dbReference type="FunFam" id="3.30.160.60:FF:000875">
    <property type="entry name" value="zinc finger protein 236 isoform X7"/>
    <property type="match status" value="1"/>
</dbReference>
<reference evidence="16" key="2">
    <citation type="journal article" date="2004" name="Development">
        <title>Gene expression profiles of transcription factors and signaling molecules in the ascidian embryo: towards a comprehensive understanding of gene networks.</title>
        <authorList>
            <person name="Imai K.S."/>
            <person name="Hino K."/>
            <person name="Yagi K."/>
            <person name="Satoh N."/>
            <person name="Satou Y."/>
        </authorList>
    </citation>
    <scope>NUCLEOTIDE SEQUENCE</scope>
</reference>
<dbReference type="GO" id="GO:0010468">
    <property type="term" value="P:regulation of gene expression"/>
    <property type="evidence" value="ECO:0007669"/>
    <property type="project" value="UniProtKB-ARBA"/>
</dbReference>
<accession>Q4H2I0</accession>
<dbReference type="EMBL" id="AB210792">
    <property type="protein sequence ID" value="BAE06797.1"/>
    <property type="molecule type" value="mRNA"/>
</dbReference>
<feature type="compositionally biased region" description="Polar residues" evidence="14">
    <location>
        <begin position="10"/>
        <end position="20"/>
    </location>
</feature>
<dbReference type="OrthoDB" id="6077919at2759"/>
<evidence type="ECO:0000256" key="1">
    <source>
        <dbReference type="ARBA" id="ARBA00004123"/>
    </source>
</evidence>
<evidence type="ECO:0000256" key="14">
    <source>
        <dbReference type="SAM" id="MobiDB-lite"/>
    </source>
</evidence>
<dbReference type="Gene3D" id="3.30.160.60">
    <property type="entry name" value="Classic Zinc Finger"/>
    <property type="match status" value="7"/>
</dbReference>
<feature type="domain" description="C2H2-type" evidence="15">
    <location>
        <begin position="408"/>
        <end position="435"/>
    </location>
</feature>
<comment type="subcellular location">
    <subcellularLocation>
        <location evidence="1">Nucleus</location>
    </subcellularLocation>
</comment>
<keyword evidence="7" id="KW-0805">Transcription regulation</keyword>